<evidence type="ECO:0000313" key="4">
    <source>
        <dbReference type="Proteomes" id="UP000324767"/>
    </source>
</evidence>
<reference evidence="2" key="2">
    <citation type="submission" date="2017-03" db="EMBL/GenBank/DDBJ databases">
        <authorList>
            <person name="Afonso C.L."/>
            <person name="Miller P.J."/>
            <person name="Scott M.A."/>
            <person name="Spackman E."/>
            <person name="Goraichik I."/>
            <person name="Dimitrov K.M."/>
            <person name="Suarez D.L."/>
            <person name="Swayne D.E."/>
        </authorList>
    </citation>
    <scope>NUCLEOTIDE SEQUENCE [LARGE SCALE GENOMIC DNA]</scope>
</reference>
<gene>
    <name evidence="1" type="ORF">FRX48_03023</name>
</gene>
<dbReference type="PANTHER" id="PTHR42052">
    <property type="entry name" value="ABM DOMAIN-CONTAINING PROTEIN"/>
    <property type="match status" value="1"/>
</dbReference>
<dbReference type="EMBL" id="VXIT01000004">
    <property type="protein sequence ID" value="KAA6413279.1"/>
    <property type="molecule type" value="Genomic_DNA"/>
</dbReference>
<dbReference type="InterPro" id="IPR011008">
    <property type="entry name" value="Dimeric_a/b-barrel"/>
</dbReference>
<dbReference type="OrthoDB" id="3830579at2759"/>
<dbReference type="AlphaFoldDB" id="A0A1W5CX55"/>
<protein>
    <submittedName>
        <fullName evidence="2">Dimeric alpha-beta barrel</fullName>
    </submittedName>
</protein>
<name>A0A1W5CX55_9LECA</name>
<organism evidence="2 3">
    <name type="scientific">Lasallia pustulata</name>
    <dbReference type="NCBI Taxonomy" id="136370"/>
    <lineage>
        <taxon>Eukaryota</taxon>
        <taxon>Fungi</taxon>
        <taxon>Dikarya</taxon>
        <taxon>Ascomycota</taxon>
        <taxon>Pezizomycotina</taxon>
        <taxon>Lecanoromycetes</taxon>
        <taxon>OSLEUM clade</taxon>
        <taxon>Umbilicariomycetidae</taxon>
        <taxon>Umbilicariales</taxon>
        <taxon>Umbilicariaceae</taxon>
        <taxon>Lasallia</taxon>
    </lineage>
</organism>
<reference evidence="3" key="1">
    <citation type="submission" date="2017-03" db="EMBL/GenBank/DDBJ databases">
        <authorList>
            <person name="Sharma R."/>
            <person name="Thines M."/>
        </authorList>
    </citation>
    <scope>NUCLEOTIDE SEQUENCE [LARGE SCALE GENOMIC DNA]</scope>
</reference>
<keyword evidence="3" id="KW-1185">Reference proteome</keyword>
<reference evidence="1 4" key="3">
    <citation type="submission" date="2019-09" db="EMBL/GenBank/DDBJ databases">
        <title>The hologenome of the rock-dwelling lichen Lasallia pustulata.</title>
        <authorList>
            <person name="Greshake Tzovaras B."/>
            <person name="Segers F."/>
            <person name="Bicker A."/>
            <person name="Dal Grande F."/>
            <person name="Otte J."/>
            <person name="Hankeln T."/>
            <person name="Schmitt I."/>
            <person name="Ebersberger I."/>
        </authorList>
    </citation>
    <scope>NUCLEOTIDE SEQUENCE [LARGE SCALE GENOMIC DNA]</scope>
    <source>
        <strain evidence="1">A1-1</strain>
    </source>
</reference>
<dbReference type="EMBL" id="FWEW01000662">
    <property type="protein sequence ID" value="SLM35342.1"/>
    <property type="molecule type" value="Genomic_DNA"/>
</dbReference>
<dbReference type="PANTHER" id="PTHR42052:SF1">
    <property type="entry name" value="ABM DOMAIN-CONTAINING PROTEIN"/>
    <property type="match status" value="1"/>
</dbReference>
<dbReference type="Proteomes" id="UP000324767">
    <property type="component" value="Unassembled WGS sequence"/>
</dbReference>
<evidence type="ECO:0000313" key="2">
    <source>
        <dbReference type="EMBL" id="SLM35342.1"/>
    </source>
</evidence>
<evidence type="ECO:0000313" key="1">
    <source>
        <dbReference type="EMBL" id="KAA6413279.1"/>
    </source>
</evidence>
<dbReference type="Gene3D" id="3.30.70.100">
    <property type="match status" value="2"/>
</dbReference>
<dbReference type="Proteomes" id="UP000192927">
    <property type="component" value="Unassembled WGS sequence"/>
</dbReference>
<sequence>MAPPATEIAQLPLLAGADIEDPSSSAGKVWQASLDTIAAQPGYKGAFWGRQIENSNMLELLVDWDDVASHKKFRDDPSYGPFVKHMRTILDDKPAVTMHHVELTTRPHYAAVGTATALLRSSPGATEITTFYLDPSISSSDAQAYEDALFKFSAEAVEKADGYVSTAGGWIVEDLEHEKVGGKAKGYVILIGWQSVEKHTAFRESEAFKGVGAVRQYVKYAQGCHVKFIPM</sequence>
<evidence type="ECO:0000313" key="3">
    <source>
        <dbReference type="Proteomes" id="UP000192927"/>
    </source>
</evidence>
<proteinExistence type="predicted"/>
<accession>A0A1W5CX55</accession>
<dbReference type="SUPFAM" id="SSF54909">
    <property type="entry name" value="Dimeric alpha+beta barrel"/>
    <property type="match status" value="1"/>
</dbReference>